<organism evidence="2">
    <name type="scientific">viral metagenome</name>
    <dbReference type="NCBI Taxonomy" id="1070528"/>
    <lineage>
        <taxon>unclassified sequences</taxon>
        <taxon>metagenomes</taxon>
        <taxon>organismal metagenomes</taxon>
    </lineage>
</organism>
<sequence length="290" mass="33977">MRSKKRRHTNRRHTRKHKKRTDKNKKIGGAKSSYDDYDYLEDTYRLLVEQARPKPNMGDYYNSFRAQHLYLYGYDDFVGENKLIPIKDYVGFNGIRSIVRGVLERPPPNMPIYYYMSEIVYRNNIITENYWGHSMPHGTQARGGETGFRQIGIRGYVGEEDTIIAEPASGQGRKIKPHSESGIPPYPKWPRGYNEPPDLTSISSIPYIDKFLYFPVQGYKFVVIKPSRDSNIYDTELGEIMLNEPKGEHWFDSEQVCIVFDEFFIPPPLESQEDMFDTRFVADEMLKRNE</sequence>
<reference evidence="2" key="1">
    <citation type="journal article" date="2020" name="Nature">
        <title>Giant virus diversity and host interactions through global metagenomics.</title>
        <authorList>
            <person name="Schulz F."/>
            <person name="Roux S."/>
            <person name="Paez-Espino D."/>
            <person name="Jungbluth S."/>
            <person name="Walsh D.A."/>
            <person name="Denef V.J."/>
            <person name="McMahon K.D."/>
            <person name="Konstantinidis K.T."/>
            <person name="Eloe-Fadrosh E.A."/>
            <person name="Kyrpides N.C."/>
            <person name="Woyke T."/>
        </authorList>
    </citation>
    <scope>NUCLEOTIDE SEQUENCE</scope>
    <source>
        <strain evidence="2">GVMAG-S-1074260-58</strain>
    </source>
</reference>
<evidence type="ECO:0000256" key="1">
    <source>
        <dbReference type="SAM" id="MobiDB-lite"/>
    </source>
</evidence>
<protein>
    <submittedName>
        <fullName evidence="2">Uncharacterized protein</fullName>
    </submittedName>
</protein>
<feature type="compositionally biased region" description="Basic residues" evidence="1">
    <location>
        <begin position="1"/>
        <end position="28"/>
    </location>
</feature>
<feature type="region of interest" description="Disordered" evidence="1">
    <location>
        <begin position="1"/>
        <end position="30"/>
    </location>
</feature>
<proteinExistence type="predicted"/>
<dbReference type="EMBL" id="MN740706">
    <property type="protein sequence ID" value="QHU09195.1"/>
    <property type="molecule type" value="Genomic_DNA"/>
</dbReference>
<evidence type="ECO:0000313" key="2">
    <source>
        <dbReference type="EMBL" id="QHU09195.1"/>
    </source>
</evidence>
<accession>A0A6C0JTW0</accession>
<dbReference type="AlphaFoldDB" id="A0A6C0JTW0"/>
<name>A0A6C0JTW0_9ZZZZ</name>